<name>A0A2K3LE69_TRIPR</name>
<accession>A0A2K3LE69</accession>
<sequence length="189" mass="21961">MTSNIVEAMNSVYKEIRSLPITTLIKATYYKSATLFATRGIEATTMLGSGQVYTKSCQERITDAMTKAHSHVVTRFDRQRFSVEETEDAREGRPKDTFKVHLEEKWCDFGKFQALYLPCSHVIAACFHAHLDYQVYIDDVYKVANVCRLYEHTFNVVQGQRYWPKYEGQVLFLHPDMKRVNKGHPKKSH</sequence>
<proteinExistence type="predicted"/>
<protein>
    <submittedName>
        <fullName evidence="1">Receptor-like protein kinase HSL1</fullName>
    </submittedName>
</protein>
<organism evidence="1 2">
    <name type="scientific">Trifolium pratense</name>
    <name type="common">Red clover</name>
    <dbReference type="NCBI Taxonomy" id="57577"/>
    <lineage>
        <taxon>Eukaryota</taxon>
        <taxon>Viridiplantae</taxon>
        <taxon>Streptophyta</taxon>
        <taxon>Embryophyta</taxon>
        <taxon>Tracheophyta</taxon>
        <taxon>Spermatophyta</taxon>
        <taxon>Magnoliopsida</taxon>
        <taxon>eudicotyledons</taxon>
        <taxon>Gunneridae</taxon>
        <taxon>Pentapetalae</taxon>
        <taxon>rosids</taxon>
        <taxon>fabids</taxon>
        <taxon>Fabales</taxon>
        <taxon>Fabaceae</taxon>
        <taxon>Papilionoideae</taxon>
        <taxon>50 kb inversion clade</taxon>
        <taxon>NPAAA clade</taxon>
        <taxon>Hologalegina</taxon>
        <taxon>IRL clade</taxon>
        <taxon>Trifolieae</taxon>
        <taxon>Trifolium</taxon>
    </lineage>
</organism>
<dbReference type="GO" id="GO:0016301">
    <property type="term" value="F:kinase activity"/>
    <property type="evidence" value="ECO:0007669"/>
    <property type="project" value="UniProtKB-KW"/>
</dbReference>
<dbReference type="AlphaFoldDB" id="A0A2K3LE69"/>
<keyword evidence="1" id="KW-0675">Receptor</keyword>
<reference evidence="1 2" key="1">
    <citation type="journal article" date="2014" name="Am. J. Bot.">
        <title>Genome assembly and annotation for red clover (Trifolium pratense; Fabaceae).</title>
        <authorList>
            <person name="Istvanek J."/>
            <person name="Jaros M."/>
            <person name="Krenek A."/>
            <person name="Repkova J."/>
        </authorList>
    </citation>
    <scope>NUCLEOTIDE SEQUENCE [LARGE SCALE GENOMIC DNA]</scope>
    <source>
        <strain evidence="2">cv. Tatra</strain>
        <tissue evidence="1">Young leaves</tissue>
    </source>
</reference>
<reference evidence="1 2" key="2">
    <citation type="journal article" date="2017" name="Front. Plant Sci.">
        <title>Gene Classification and Mining of Molecular Markers Useful in Red Clover (Trifolium pratense) Breeding.</title>
        <authorList>
            <person name="Istvanek J."/>
            <person name="Dluhosova J."/>
            <person name="Dluhos P."/>
            <person name="Patkova L."/>
            <person name="Nedelnik J."/>
            <person name="Repkova J."/>
        </authorList>
    </citation>
    <scope>NUCLEOTIDE SEQUENCE [LARGE SCALE GENOMIC DNA]</scope>
    <source>
        <strain evidence="2">cv. Tatra</strain>
        <tissue evidence="1">Young leaves</tissue>
    </source>
</reference>
<dbReference type="Proteomes" id="UP000236291">
    <property type="component" value="Unassembled WGS sequence"/>
</dbReference>
<evidence type="ECO:0000313" key="1">
    <source>
        <dbReference type="EMBL" id="PNX76838.1"/>
    </source>
</evidence>
<evidence type="ECO:0000313" key="2">
    <source>
        <dbReference type="Proteomes" id="UP000236291"/>
    </source>
</evidence>
<comment type="caution">
    <text evidence="1">The sequence shown here is derived from an EMBL/GenBank/DDBJ whole genome shotgun (WGS) entry which is preliminary data.</text>
</comment>
<keyword evidence="1" id="KW-0808">Transferase</keyword>
<keyword evidence="1" id="KW-0418">Kinase</keyword>
<dbReference type="EMBL" id="ASHM01031355">
    <property type="protein sequence ID" value="PNX76838.1"/>
    <property type="molecule type" value="Genomic_DNA"/>
</dbReference>
<gene>
    <name evidence="1" type="ORF">L195_g032797</name>
</gene>